<accession>A0A5J4WL54</accession>
<dbReference type="AlphaFoldDB" id="A0A5J4WL54"/>
<dbReference type="Gene3D" id="2.130.10.10">
    <property type="entry name" value="YVTN repeat-like/Quinoprotein amine dehydrogenase"/>
    <property type="match status" value="1"/>
</dbReference>
<dbReference type="InterPro" id="IPR036322">
    <property type="entry name" value="WD40_repeat_dom_sf"/>
</dbReference>
<protein>
    <submittedName>
        <fullName evidence="3">Uncharacterized protein</fullName>
    </submittedName>
</protein>
<dbReference type="PROSITE" id="PS50294">
    <property type="entry name" value="WD_REPEATS_REGION"/>
    <property type="match status" value="1"/>
</dbReference>
<feature type="region of interest" description="Disordered" evidence="2">
    <location>
        <begin position="759"/>
        <end position="783"/>
    </location>
</feature>
<feature type="region of interest" description="Disordered" evidence="2">
    <location>
        <begin position="943"/>
        <end position="973"/>
    </location>
</feature>
<feature type="compositionally biased region" description="Polar residues" evidence="2">
    <location>
        <begin position="768"/>
        <end position="783"/>
    </location>
</feature>
<dbReference type="InterPro" id="IPR015943">
    <property type="entry name" value="WD40/YVTN_repeat-like_dom_sf"/>
</dbReference>
<keyword evidence="1" id="KW-0853">WD repeat</keyword>
<feature type="region of interest" description="Disordered" evidence="2">
    <location>
        <begin position="271"/>
        <end position="325"/>
    </location>
</feature>
<name>A0A5J4WL54_9EUKA</name>
<reference evidence="3 4" key="1">
    <citation type="submission" date="2019-03" db="EMBL/GenBank/DDBJ databases">
        <title>Single cell metagenomics reveals metabolic interactions within the superorganism composed of flagellate Streblomastix strix and complex community of Bacteroidetes bacteria on its surface.</title>
        <authorList>
            <person name="Treitli S.C."/>
            <person name="Kolisko M."/>
            <person name="Husnik F."/>
            <person name="Keeling P."/>
            <person name="Hampl V."/>
        </authorList>
    </citation>
    <scope>NUCLEOTIDE SEQUENCE [LARGE SCALE GENOMIC DNA]</scope>
    <source>
        <strain evidence="3">ST1C</strain>
    </source>
</reference>
<evidence type="ECO:0000256" key="2">
    <source>
        <dbReference type="SAM" id="MobiDB-lite"/>
    </source>
</evidence>
<dbReference type="SMART" id="SM00320">
    <property type="entry name" value="WD40"/>
    <property type="match status" value="1"/>
</dbReference>
<sequence length="985" mass="110553">MVSPFVVTPTKFAQRLMHQPIIIGSNGNKTEVFRKIGPALISKLTSQEKQLYVMSDIGRQMKIPHQETGNLLVVGDDAGYITIYDVSPILFEAGIKKIDEWMSNKKKSLAAQQADKETSSRKKKADKQNSFTIQNDGKSKTDDAIGLTFNIQVPQQIILDSRTRSKMLIGRWRAHKSGITSVSYIQANEAILTSSTDGTACIWSLQRFILKDSNFKDRSAVPLGRLHSNLGAIELPTSEDTYGWTQYKAFQNGNRRFAAPRQSTLNLTTLRKKKKQNSADIANNANKTQVSPQSVEDNDNTSETSSVTVFSQKVDESQSRTQLQHGTTMHAVGKVAYGTIILRDGTSQSGLQNLGTKTLPPPAKQLIVQLNKQKSAPNQVKRDSFLEQLANNSSRQLEMNLNSSGVGSEAVIKNEENKSDPENSTEIWKFKPNVRTHEEEVNQKVAIIMGKVGPIVYAKRNNRGDTIGCNMGANLIVDQTEEYNSNLQIEMKQQYDRLTVKTIQKYKGGVKITAQGPDEVWKRGEMTERKLKGYQDLLTKLEHTAIANGLSGGDDEIIDLINQSNYFQNKPLTRMGTNIAIVRQPSHEHISEREISANNETLSEKNISHINQQTHQDTDINKDKQLNSFFITQDGQKDDFGMTLKRSFQLSTQQSNLSPEGKQLSRKGSSWSNQFDDIIQESNTVEAAAQAAIRVATGQLRVEYKPILGRLFSATRMAVDSLLPEPADSPSFSFALSRPISQSSMTDSYAMFGRSQSQIHMRNDYRQQRSSTPQSGYQRGMSRPSSQIGSIYGFGKQNETGNSLYQGSFYQKDKRAAIRPMTSASISIMRRRAKINHHMFGLLNKSPTRNQQQDTIDISEQIDQRVADVIRPQTALGDKRLVNWDPGVSHVTQLKQERQRIIQSTNTILKKSAKYQEQVEQRKRSISANPERMSRGIGLLSRSSNTAQQKRNQAANRYNINESQDDTELEKDDIEIIQIANEESK</sequence>
<dbReference type="SUPFAM" id="SSF50978">
    <property type="entry name" value="WD40 repeat-like"/>
    <property type="match status" value="1"/>
</dbReference>
<proteinExistence type="predicted"/>
<feature type="compositionally biased region" description="Polar residues" evidence="2">
    <location>
        <begin position="278"/>
        <end position="311"/>
    </location>
</feature>
<feature type="compositionally biased region" description="Acidic residues" evidence="2">
    <location>
        <begin position="963"/>
        <end position="973"/>
    </location>
</feature>
<evidence type="ECO:0000313" key="3">
    <source>
        <dbReference type="EMBL" id="KAA6395680.1"/>
    </source>
</evidence>
<feature type="compositionally biased region" description="Polar residues" evidence="2">
    <location>
        <begin position="943"/>
        <end position="962"/>
    </location>
</feature>
<organism evidence="3 4">
    <name type="scientific">Streblomastix strix</name>
    <dbReference type="NCBI Taxonomy" id="222440"/>
    <lineage>
        <taxon>Eukaryota</taxon>
        <taxon>Metamonada</taxon>
        <taxon>Preaxostyla</taxon>
        <taxon>Oxymonadida</taxon>
        <taxon>Streblomastigidae</taxon>
        <taxon>Streblomastix</taxon>
    </lineage>
</organism>
<gene>
    <name evidence="3" type="ORF">EZS28_008790</name>
</gene>
<dbReference type="PROSITE" id="PS50082">
    <property type="entry name" value="WD_REPEATS_2"/>
    <property type="match status" value="1"/>
</dbReference>
<dbReference type="InterPro" id="IPR001680">
    <property type="entry name" value="WD40_rpt"/>
</dbReference>
<comment type="caution">
    <text evidence="3">The sequence shown here is derived from an EMBL/GenBank/DDBJ whole genome shotgun (WGS) entry which is preliminary data.</text>
</comment>
<feature type="region of interest" description="Disordered" evidence="2">
    <location>
        <begin position="111"/>
        <end position="137"/>
    </location>
</feature>
<evidence type="ECO:0000256" key="1">
    <source>
        <dbReference type="PROSITE-ProRule" id="PRU00221"/>
    </source>
</evidence>
<dbReference type="EMBL" id="SNRW01001617">
    <property type="protein sequence ID" value="KAA6395680.1"/>
    <property type="molecule type" value="Genomic_DNA"/>
</dbReference>
<dbReference type="Proteomes" id="UP000324800">
    <property type="component" value="Unassembled WGS sequence"/>
</dbReference>
<feature type="repeat" description="WD" evidence="1">
    <location>
        <begin position="172"/>
        <end position="206"/>
    </location>
</feature>
<evidence type="ECO:0000313" key="4">
    <source>
        <dbReference type="Proteomes" id="UP000324800"/>
    </source>
</evidence>